<dbReference type="GO" id="GO:0005634">
    <property type="term" value="C:nucleus"/>
    <property type="evidence" value="ECO:0007669"/>
    <property type="project" value="TreeGrafter"/>
</dbReference>
<dbReference type="PANTHER" id="PTHR46896">
    <property type="entry name" value="SENTRIN-SPECIFIC PROTEASE"/>
    <property type="match status" value="1"/>
</dbReference>
<dbReference type="GO" id="GO:0070139">
    <property type="term" value="F:SUMO-specific endopeptidase activity"/>
    <property type="evidence" value="ECO:0007669"/>
    <property type="project" value="TreeGrafter"/>
</dbReference>
<feature type="compositionally biased region" description="Polar residues" evidence="6">
    <location>
        <begin position="7"/>
        <end position="18"/>
    </location>
</feature>
<accession>A0A9W9KG88</accession>
<keyword evidence="5" id="KW-0378">Hydrolase</keyword>
<evidence type="ECO:0000256" key="3">
    <source>
        <dbReference type="ARBA" id="ARBA00022670"/>
    </source>
</evidence>
<dbReference type="OrthoDB" id="442460at2759"/>
<evidence type="ECO:0000256" key="5">
    <source>
        <dbReference type="ARBA" id="ARBA00022801"/>
    </source>
</evidence>
<evidence type="ECO:0000313" key="9">
    <source>
        <dbReference type="Proteomes" id="UP001141434"/>
    </source>
</evidence>
<comment type="caution">
    <text evidence="8">The sequence shown here is derived from an EMBL/GenBank/DDBJ whole genome shotgun (WGS) entry which is preliminary data.</text>
</comment>
<feature type="compositionally biased region" description="Polar residues" evidence="6">
    <location>
        <begin position="57"/>
        <end position="70"/>
    </location>
</feature>
<feature type="compositionally biased region" description="Acidic residues" evidence="6">
    <location>
        <begin position="690"/>
        <end position="699"/>
    </location>
</feature>
<evidence type="ECO:0000256" key="4">
    <source>
        <dbReference type="ARBA" id="ARBA00022786"/>
    </source>
</evidence>
<dbReference type="AlphaFoldDB" id="A0A9W9KG88"/>
<dbReference type="Proteomes" id="UP001141434">
    <property type="component" value="Unassembled WGS sequence"/>
</dbReference>
<sequence>MRRRSESQLSSPESTRQSAKSKNKGHAAKISEFRDVENHIKPVSPRRRTRRSSSTSLDQRFTESAAQQRRGQAPNVDLPPPKVNVKSDRHSRENVLDSVEITKVNETAGEAIRSQQSTGANETRRVSDRESPDELQGEATTQPLPKSLRAKHKNINRKVKGEVQQLSPSRKRSPADIEPTDFMGSPRQSPKRAKRNQKKADGRLMSVSSLRLGFCKKVALPGKNVSFRLGKDSIEVEDISGIGKTTTILARHIQHAIQGRDPSCKVRIQLSQTAEWRGDKLDIGFLSVRDKNQLMHMLQEAQIKIQSKEMAYMDKVFTLHERQWEKHDNQPKKPLLKDNAAEPVATPRVEAPATSASARKKVSAALQDDNNTSEPKSLPRKKDTQETSAPAGPDDTSRQVSDDRVPRDPPESKPEPAVEIPVKTSLSKPVPSARETRSAARRSTRLSELPADSDILNDDPQPSPLDHDAGRERWRKPLVYPWTGKKKAEVNLEDRDRLREGEFLNDNLIAFYIRFLQDHLERTNPEAARRVYFFNSYFFETLKNTPKGTRGINYAGVEKWTRSVDLFSYDYIVVPINENAHWYVAIICNLPNLDLGPATPAERAQVPPSDKEASNPLESEIQEILETPEPEPVPVHVPQGPAEATAQKISEISLSQPPGSPRDGKTHPSVDSMVLVGDGQTDQAAQEAPLQEDEWPEADECPKSSPMKFPNFPASKRSATTPQPARNSAKPRIITFDSLDQARAPTVRMLRDYITKEAATKREVEIDSSGIKGMRARQIPLQPNYSDCGLYLLAYVEKFVQHPDPFITKTLDKQMNVETDWPPLGSGLLRHRLRSFLDDLYEEQAGDKTDDQWIMADRQPVSFLLGPSLPAQDESVDDAQAAASPQPEDSTADVALGETAKDDRVEVQIKGTPPPK</sequence>
<dbReference type="PANTHER" id="PTHR46896:SF3">
    <property type="entry name" value="FI06413P-RELATED"/>
    <property type="match status" value="1"/>
</dbReference>
<feature type="compositionally biased region" description="Basic and acidic residues" evidence="6">
    <location>
        <begin position="324"/>
        <end position="340"/>
    </location>
</feature>
<gene>
    <name evidence="8" type="ORF">NUU61_002018</name>
</gene>
<keyword evidence="3" id="KW-0645">Protease</keyword>
<feature type="region of interest" description="Disordered" evidence="6">
    <location>
        <begin position="1"/>
        <end position="201"/>
    </location>
</feature>
<dbReference type="RefSeq" id="XP_056513667.1">
    <property type="nucleotide sequence ID" value="XM_056652600.1"/>
</dbReference>
<evidence type="ECO:0000259" key="7">
    <source>
        <dbReference type="PROSITE" id="PS50600"/>
    </source>
</evidence>
<reference evidence="8" key="1">
    <citation type="submission" date="2022-11" db="EMBL/GenBank/DDBJ databases">
        <authorList>
            <person name="Petersen C."/>
        </authorList>
    </citation>
    <scope>NUCLEOTIDE SEQUENCE</scope>
    <source>
        <strain evidence="8">IBT 34128</strain>
    </source>
</reference>
<dbReference type="GO" id="GO:0006508">
    <property type="term" value="P:proteolysis"/>
    <property type="evidence" value="ECO:0007669"/>
    <property type="project" value="UniProtKB-KW"/>
</dbReference>
<feature type="compositionally biased region" description="Basic and acidic residues" evidence="6">
    <location>
        <begin position="395"/>
        <end position="416"/>
    </location>
</feature>
<feature type="domain" description="Ubiquitin-like protease family profile" evidence="7">
    <location>
        <begin position="488"/>
        <end position="799"/>
    </location>
</feature>
<organism evidence="8 9">
    <name type="scientific">Penicillium alfredii</name>
    <dbReference type="NCBI Taxonomy" id="1506179"/>
    <lineage>
        <taxon>Eukaryota</taxon>
        <taxon>Fungi</taxon>
        <taxon>Dikarya</taxon>
        <taxon>Ascomycota</taxon>
        <taxon>Pezizomycotina</taxon>
        <taxon>Eurotiomycetes</taxon>
        <taxon>Eurotiomycetidae</taxon>
        <taxon>Eurotiales</taxon>
        <taxon>Aspergillaceae</taxon>
        <taxon>Penicillium</taxon>
    </lineage>
</organism>
<feature type="region of interest" description="Disordered" evidence="6">
    <location>
        <begin position="653"/>
        <end position="728"/>
    </location>
</feature>
<feature type="region of interest" description="Disordered" evidence="6">
    <location>
        <begin position="324"/>
        <end position="472"/>
    </location>
</feature>
<dbReference type="SUPFAM" id="SSF54001">
    <property type="entry name" value="Cysteine proteinases"/>
    <property type="match status" value="1"/>
</dbReference>
<dbReference type="GeneID" id="81391768"/>
<comment type="similarity">
    <text evidence="1">Belongs to the peptidase C48 family.</text>
</comment>
<dbReference type="Gene3D" id="3.40.395.10">
    <property type="entry name" value="Adenoviral Proteinase, Chain A"/>
    <property type="match status" value="1"/>
</dbReference>
<feature type="compositionally biased region" description="Basic and acidic residues" evidence="6">
    <location>
        <begin position="85"/>
        <end position="95"/>
    </location>
</feature>
<dbReference type="InterPro" id="IPR051947">
    <property type="entry name" value="Sentrin-specific_protease"/>
</dbReference>
<name>A0A9W9KG88_9EURO</name>
<dbReference type="Pfam" id="PF02902">
    <property type="entry name" value="Peptidase_C48"/>
    <property type="match status" value="1"/>
</dbReference>
<evidence type="ECO:0000256" key="1">
    <source>
        <dbReference type="ARBA" id="ARBA00005234"/>
    </source>
</evidence>
<dbReference type="InterPro" id="IPR003653">
    <property type="entry name" value="Peptidase_C48_C"/>
</dbReference>
<proteinExistence type="inferred from homology"/>
<keyword evidence="9" id="KW-1185">Reference proteome</keyword>
<feature type="compositionally biased region" description="Basic and acidic residues" evidence="6">
    <location>
        <begin position="122"/>
        <end position="132"/>
    </location>
</feature>
<feature type="compositionally biased region" description="Polar residues" evidence="6">
    <location>
        <begin position="717"/>
        <end position="726"/>
    </location>
</feature>
<keyword evidence="4" id="KW-0833">Ubl conjugation pathway</keyword>
<dbReference type="GO" id="GO:0016926">
    <property type="term" value="P:protein desumoylation"/>
    <property type="evidence" value="ECO:0007669"/>
    <property type="project" value="TreeGrafter"/>
</dbReference>
<keyword evidence="2" id="KW-0597">Phosphoprotein</keyword>
<evidence type="ECO:0000313" key="8">
    <source>
        <dbReference type="EMBL" id="KAJ5104671.1"/>
    </source>
</evidence>
<dbReference type="GO" id="GO:0005737">
    <property type="term" value="C:cytoplasm"/>
    <property type="evidence" value="ECO:0007669"/>
    <property type="project" value="TreeGrafter"/>
</dbReference>
<feature type="compositionally biased region" description="Basic residues" evidence="6">
    <location>
        <begin position="148"/>
        <end position="158"/>
    </location>
</feature>
<feature type="region of interest" description="Disordered" evidence="6">
    <location>
        <begin position="867"/>
        <end position="916"/>
    </location>
</feature>
<dbReference type="PROSITE" id="PS50600">
    <property type="entry name" value="ULP_PROTEASE"/>
    <property type="match status" value="1"/>
</dbReference>
<evidence type="ECO:0000256" key="6">
    <source>
        <dbReference type="SAM" id="MobiDB-lite"/>
    </source>
</evidence>
<protein>
    <recommendedName>
        <fullName evidence="7">Ubiquitin-like protease family profile domain-containing protein</fullName>
    </recommendedName>
</protein>
<feature type="compositionally biased region" description="Basic and acidic residues" evidence="6">
    <location>
        <begin position="29"/>
        <end position="40"/>
    </location>
</feature>
<evidence type="ECO:0000256" key="2">
    <source>
        <dbReference type="ARBA" id="ARBA00022553"/>
    </source>
</evidence>
<reference evidence="8" key="2">
    <citation type="journal article" date="2023" name="IMA Fungus">
        <title>Comparative genomic study of the Penicillium genus elucidates a diverse pangenome and 15 lateral gene transfer events.</title>
        <authorList>
            <person name="Petersen C."/>
            <person name="Sorensen T."/>
            <person name="Nielsen M.R."/>
            <person name="Sondergaard T.E."/>
            <person name="Sorensen J.L."/>
            <person name="Fitzpatrick D.A."/>
            <person name="Frisvad J.C."/>
            <person name="Nielsen K.L."/>
        </authorList>
    </citation>
    <scope>NUCLEOTIDE SEQUENCE</scope>
    <source>
        <strain evidence="8">IBT 34128</strain>
    </source>
</reference>
<dbReference type="EMBL" id="JAPMSZ010000004">
    <property type="protein sequence ID" value="KAJ5104671.1"/>
    <property type="molecule type" value="Genomic_DNA"/>
</dbReference>
<dbReference type="InterPro" id="IPR038765">
    <property type="entry name" value="Papain-like_cys_pep_sf"/>
</dbReference>